<keyword evidence="3" id="KW-1185">Reference proteome</keyword>
<proteinExistence type="predicted"/>
<keyword evidence="1" id="KW-0812">Transmembrane</keyword>
<dbReference type="KEGG" id="pph:Ppha_0865"/>
<dbReference type="Proteomes" id="UP000002724">
    <property type="component" value="Chromosome"/>
</dbReference>
<dbReference type="RefSeq" id="WP_012507648.1">
    <property type="nucleotide sequence ID" value="NC_011060.1"/>
</dbReference>
<feature type="transmembrane region" description="Helical" evidence="1">
    <location>
        <begin position="104"/>
        <end position="122"/>
    </location>
</feature>
<reference evidence="2 3" key="1">
    <citation type="submission" date="2008-06" db="EMBL/GenBank/DDBJ databases">
        <title>Complete sequence of Pelodictyon phaeoclathratiforme BU-1.</title>
        <authorList>
            <consortium name="US DOE Joint Genome Institute"/>
            <person name="Lucas S."/>
            <person name="Copeland A."/>
            <person name="Lapidus A."/>
            <person name="Glavina del Rio T."/>
            <person name="Dalin E."/>
            <person name="Tice H."/>
            <person name="Bruce D."/>
            <person name="Goodwin L."/>
            <person name="Pitluck S."/>
            <person name="Schmutz J."/>
            <person name="Larimer F."/>
            <person name="Land M."/>
            <person name="Hauser L."/>
            <person name="Kyrpides N."/>
            <person name="Mikhailova N."/>
            <person name="Liu Z."/>
            <person name="Li T."/>
            <person name="Zhao F."/>
            <person name="Overmann J."/>
            <person name="Bryant D.A."/>
            <person name="Richardson P."/>
        </authorList>
    </citation>
    <scope>NUCLEOTIDE SEQUENCE [LARGE SCALE GENOMIC DNA]</scope>
    <source>
        <strain evidence="3">DSM 5477 / BU-1</strain>
    </source>
</reference>
<dbReference type="OrthoDB" id="597763at2"/>
<evidence type="ECO:0008006" key="4">
    <source>
        <dbReference type="Google" id="ProtNLM"/>
    </source>
</evidence>
<sequence>MTRNIPFYLVVLCIVSLMQEFGFSHLTLFKVSFDAVTIFLAFIAITTNQKTSMSFGFAAGVLAGLLTGNMGLQMLARTVGSFVASFFQTPKESHATIKQKSRRFYGAVIAAGLCTNAILAVGENPLGLSLAYRLVVFGLLESLFNIILALILNRLFLRKSLVN</sequence>
<feature type="transmembrane region" description="Helical" evidence="1">
    <location>
        <begin position="6"/>
        <end position="23"/>
    </location>
</feature>
<dbReference type="STRING" id="324925.Ppha_0865"/>
<dbReference type="HOGENOM" id="CLU_1616061_0_0_10"/>
<keyword evidence="1" id="KW-0472">Membrane</keyword>
<evidence type="ECO:0000313" key="3">
    <source>
        <dbReference type="Proteomes" id="UP000002724"/>
    </source>
</evidence>
<gene>
    <name evidence="2" type="ordered locus">Ppha_0865</name>
</gene>
<evidence type="ECO:0000313" key="2">
    <source>
        <dbReference type="EMBL" id="ACF43153.1"/>
    </source>
</evidence>
<name>B4SF06_PELPB</name>
<evidence type="ECO:0000256" key="1">
    <source>
        <dbReference type="SAM" id="Phobius"/>
    </source>
</evidence>
<feature type="transmembrane region" description="Helical" evidence="1">
    <location>
        <begin position="53"/>
        <end position="72"/>
    </location>
</feature>
<dbReference type="EMBL" id="CP001110">
    <property type="protein sequence ID" value="ACF43153.1"/>
    <property type="molecule type" value="Genomic_DNA"/>
</dbReference>
<keyword evidence="1" id="KW-1133">Transmembrane helix</keyword>
<organism evidence="2 3">
    <name type="scientific">Pelodictyon phaeoclathratiforme (strain DSM 5477 / BU-1)</name>
    <dbReference type="NCBI Taxonomy" id="324925"/>
    <lineage>
        <taxon>Bacteria</taxon>
        <taxon>Pseudomonadati</taxon>
        <taxon>Chlorobiota</taxon>
        <taxon>Chlorobiia</taxon>
        <taxon>Chlorobiales</taxon>
        <taxon>Chlorobiaceae</taxon>
        <taxon>Chlorobium/Pelodictyon group</taxon>
        <taxon>Pelodictyon</taxon>
    </lineage>
</organism>
<feature type="transmembrane region" description="Helical" evidence="1">
    <location>
        <begin position="134"/>
        <end position="157"/>
    </location>
</feature>
<protein>
    <recommendedName>
        <fullName evidence="4">Rod shape-determining protein MreD</fullName>
    </recommendedName>
</protein>
<dbReference type="AlphaFoldDB" id="B4SF06"/>
<accession>B4SF06</accession>